<accession>A0ABU0PKY7</accession>
<dbReference type="RefSeq" id="WP_306636380.1">
    <property type="nucleotide sequence ID" value="NZ_JAUSXB010000001.1"/>
</dbReference>
<evidence type="ECO:0008006" key="12">
    <source>
        <dbReference type="Google" id="ProtNLM"/>
    </source>
</evidence>
<comment type="pathway">
    <text evidence="3">Sphingolipid metabolism.</text>
</comment>
<comment type="caution">
    <text evidence="10">The sequence shown here is derived from an EMBL/GenBank/DDBJ whole genome shotgun (WGS) entry which is preliminary data.</text>
</comment>
<dbReference type="EMBL" id="JAUSXB010000001">
    <property type="protein sequence ID" value="MDQ0674640.1"/>
    <property type="molecule type" value="Genomic_DNA"/>
</dbReference>
<protein>
    <recommendedName>
        <fullName evidence="12">Glycosyltransferase 2-like domain-containing protein</fullName>
    </recommendedName>
</protein>
<evidence type="ECO:0000256" key="7">
    <source>
        <dbReference type="ARBA" id="ARBA00022989"/>
    </source>
</evidence>
<evidence type="ECO:0000256" key="9">
    <source>
        <dbReference type="SAM" id="MobiDB-lite"/>
    </source>
</evidence>
<keyword evidence="4" id="KW-0328">Glycosyltransferase</keyword>
<gene>
    <name evidence="10" type="ORF">QFZ36_002201</name>
</gene>
<organism evidence="10 11">
    <name type="scientific">Pseudarthrobacter siccitolerans</name>
    <dbReference type="NCBI Taxonomy" id="861266"/>
    <lineage>
        <taxon>Bacteria</taxon>
        <taxon>Bacillati</taxon>
        <taxon>Actinomycetota</taxon>
        <taxon>Actinomycetes</taxon>
        <taxon>Micrococcales</taxon>
        <taxon>Micrococcaceae</taxon>
        <taxon>Pseudarthrobacter</taxon>
    </lineage>
</organism>
<keyword evidence="6" id="KW-0812">Transmembrane</keyword>
<evidence type="ECO:0000256" key="2">
    <source>
        <dbReference type="ARBA" id="ARBA00004760"/>
    </source>
</evidence>
<keyword evidence="8" id="KW-0472">Membrane</keyword>
<dbReference type="InterPro" id="IPR029044">
    <property type="entry name" value="Nucleotide-diphossugar_trans"/>
</dbReference>
<sequence>MNTPIAGPSAEYILPLRWAAETELNSELQDLAAYLERLLEWIPVTVVDGSAPELFERHHAVFPQGVRHLQPGPAGGNGKVAGVMTGVRASSAELLVIADDDVRYTRESLAAVVHHLSSADIVRPQNYFDPLPWHAWWDTSRTLVNRGLVGGLPWHPGRSQERTAGNRRLRSRAVRKP</sequence>
<keyword evidence="5" id="KW-0808">Transferase</keyword>
<evidence type="ECO:0000256" key="1">
    <source>
        <dbReference type="ARBA" id="ARBA00004141"/>
    </source>
</evidence>
<feature type="compositionally biased region" description="Basic residues" evidence="9">
    <location>
        <begin position="165"/>
        <end position="177"/>
    </location>
</feature>
<evidence type="ECO:0000313" key="11">
    <source>
        <dbReference type="Proteomes" id="UP001236806"/>
    </source>
</evidence>
<dbReference type="Gene3D" id="3.90.550.10">
    <property type="entry name" value="Spore Coat Polysaccharide Biosynthesis Protein SpsA, Chain A"/>
    <property type="match status" value="1"/>
</dbReference>
<evidence type="ECO:0000256" key="3">
    <source>
        <dbReference type="ARBA" id="ARBA00004991"/>
    </source>
</evidence>
<dbReference type="Proteomes" id="UP001236806">
    <property type="component" value="Unassembled WGS sequence"/>
</dbReference>
<name>A0ABU0PKY7_9MICC</name>
<evidence type="ECO:0000256" key="6">
    <source>
        <dbReference type="ARBA" id="ARBA00022692"/>
    </source>
</evidence>
<evidence type="ECO:0000256" key="5">
    <source>
        <dbReference type="ARBA" id="ARBA00022679"/>
    </source>
</evidence>
<comment type="pathway">
    <text evidence="2">Lipid metabolism; sphingolipid metabolism.</text>
</comment>
<proteinExistence type="predicted"/>
<keyword evidence="7" id="KW-1133">Transmembrane helix</keyword>
<evidence type="ECO:0000313" key="10">
    <source>
        <dbReference type="EMBL" id="MDQ0674640.1"/>
    </source>
</evidence>
<dbReference type="InterPro" id="IPR025993">
    <property type="entry name" value="Ceramide_glucosylTrfase"/>
</dbReference>
<dbReference type="SUPFAM" id="SSF53448">
    <property type="entry name" value="Nucleotide-diphospho-sugar transferases"/>
    <property type="match status" value="1"/>
</dbReference>
<evidence type="ECO:0000256" key="8">
    <source>
        <dbReference type="ARBA" id="ARBA00023136"/>
    </source>
</evidence>
<comment type="subcellular location">
    <subcellularLocation>
        <location evidence="1">Membrane</location>
        <topology evidence="1">Multi-pass membrane protein</topology>
    </subcellularLocation>
</comment>
<reference evidence="10 11" key="1">
    <citation type="submission" date="2023-07" db="EMBL/GenBank/DDBJ databases">
        <title>Comparative genomics of wheat-associated soil bacteria to identify genetic determinants of phenazine resistance.</title>
        <authorList>
            <person name="Mouncey N."/>
        </authorList>
    </citation>
    <scope>NUCLEOTIDE SEQUENCE [LARGE SCALE GENOMIC DNA]</scope>
    <source>
        <strain evidence="10 11">W1I3</strain>
    </source>
</reference>
<feature type="region of interest" description="Disordered" evidence="9">
    <location>
        <begin position="149"/>
        <end position="177"/>
    </location>
</feature>
<evidence type="ECO:0000256" key="4">
    <source>
        <dbReference type="ARBA" id="ARBA00022676"/>
    </source>
</evidence>
<dbReference type="Pfam" id="PF13506">
    <property type="entry name" value="Glyco_transf_21"/>
    <property type="match status" value="1"/>
</dbReference>
<keyword evidence="11" id="KW-1185">Reference proteome</keyword>